<reference evidence="1" key="1">
    <citation type="submission" date="2014-11" db="EMBL/GenBank/DDBJ databases">
        <authorList>
            <person name="Amaro Gonzalez C."/>
        </authorList>
    </citation>
    <scope>NUCLEOTIDE SEQUENCE</scope>
</reference>
<dbReference type="EMBL" id="GBXM01033917">
    <property type="protein sequence ID" value="JAH74660.1"/>
    <property type="molecule type" value="Transcribed_RNA"/>
</dbReference>
<proteinExistence type="predicted"/>
<evidence type="ECO:0000313" key="1">
    <source>
        <dbReference type="EMBL" id="JAH74660.1"/>
    </source>
</evidence>
<protein>
    <submittedName>
        <fullName evidence="1">Uncharacterized protein</fullName>
    </submittedName>
</protein>
<dbReference type="AlphaFoldDB" id="A0A0E9VB03"/>
<organism evidence="1">
    <name type="scientific">Anguilla anguilla</name>
    <name type="common">European freshwater eel</name>
    <name type="synonym">Muraena anguilla</name>
    <dbReference type="NCBI Taxonomy" id="7936"/>
    <lineage>
        <taxon>Eukaryota</taxon>
        <taxon>Metazoa</taxon>
        <taxon>Chordata</taxon>
        <taxon>Craniata</taxon>
        <taxon>Vertebrata</taxon>
        <taxon>Euteleostomi</taxon>
        <taxon>Actinopterygii</taxon>
        <taxon>Neopterygii</taxon>
        <taxon>Teleostei</taxon>
        <taxon>Anguilliformes</taxon>
        <taxon>Anguillidae</taxon>
        <taxon>Anguilla</taxon>
    </lineage>
</organism>
<sequence length="59" mass="6952">MSFPVLRYNSVVLSVLNNNHYYYGFFRRGFLCVLCFSRSLRSSNEKAHSEKGRKQARNC</sequence>
<accession>A0A0E9VB03</accession>
<reference evidence="1" key="2">
    <citation type="journal article" date="2015" name="Fish Shellfish Immunol.">
        <title>Early steps in the European eel (Anguilla anguilla)-Vibrio vulnificus interaction in the gills: Role of the RtxA13 toxin.</title>
        <authorList>
            <person name="Callol A."/>
            <person name="Pajuelo D."/>
            <person name="Ebbesson L."/>
            <person name="Teles M."/>
            <person name="MacKenzie S."/>
            <person name="Amaro C."/>
        </authorList>
    </citation>
    <scope>NUCLEOTIDE SEQUENCE</scope>
</reference>
<name>A0A0E9VB03_ANGAN</name>